<organism evidence="2 3">
    <name type="scientific">Segatella copri</name>
    <dbReference type="NCBI Taxonomy" id="165179"/>
    <lineage>
        <taxon>Bacteria</taxon>
        <taxon>Pseudomonadati</taxon>
        <taxon>Bacteroidota</taxon>
        <taxon>Bacteroidia</taxon>
        <taxon>Bacteroidales</taxon>
        <taxon>Prevotellaceae</taxon>
        <taxon>Segatella</taxon>
    </lineage>
</organism>
<evidence type="ECO:0000313" key="3">
    <source>
        <dbReference type="Proteomes" id="UP000284562"/>
    </source>
</evidence>
<dbReference type="InterPro" id="IPR029035">
    <property type="entry name" value="DHS-like_NAD/FAD-binding_dom"/>
</dbReference>
<evidence type="ECO:0000313" key="2">
    <source>
        <dbReference type="EMBL" id="RHK48793.1"/>
    </source>
</evidence>
<evidence type="ECO:0000313" key="4">
    <source>
        <dbReference type="Proteomes" id="UP000285776"/>
    </source>
</evidence>
<dbReference type="RefSeq" id="WP_118154492.1">
    <property type="nucleotide sequence ID" value="NZ_QSAV01000049.1"/>
</dbReference>
<comment type="caution">
    <text evidence="2">The sequence shown here is derived from an EMBL/GenBank/DDBJ whole genome shotgun (WGS) entry which is preliminary data.</text>
</comment>
<gene>
    <name evidence="2" type="ORF">DW064_06415</name>
    <name evidence="1" type="ORF">DWV53_12545</name>
</gene>
<reference evidence="3 4" key="1">
    <citation type="submission" date="2018-08" db="EMBL/GenBank/DDBJ databases">
        <title>A genome reference for cultivated species of the human gut microbiota.</title>
        <authorList>
            <person name="Zou Y."/>
            <person name="Xue W."/>
            <person name="Luo G."/>
        </authorList>
    </citation>
    <scope>NUCLEOTIDE SEQUENCE [LARGE SCALE GENOMIC DNA]</scope>
    <source>
        <strain evidence="1 4">AF10-17</strain>
        <strain evidence="2 3">AF43-2</strain>
    </source>
</reference>
<protein>
    <submittedName>
        <fullName evidence="2">SIR2 family protein</fullName>
    </submittedName>
</protein>
<dbReference type="EMBL" id="QRNN01000018">
    <property type="protein sequence ID" value="RHK48793.1"/>
    <property type="molecule type" value="Genomic_DNA"/>
</dbReference>
<dbReference type="SUPFAM" id="SSF52467">
    <property type="entry name" value="DHS-like NAD/FAD-binding domain"/>
    <property type="match status" value="1"/>
</dbReference>
<name>A0AA92WKB6_9BACT</name>
<dbReference type="Pfam" id="PF13289">
    <property type="entry name" value="SIR2_2"/>
    <property type="match status" value="1"/>
</dbReference>
<sequence>MDWPDDLILELARKRCVLFLGSGISANATDIDGNHPPTWRKFLEEGNSKVGAPDNAVIKKCIDSYEYLMACELLRKKLGDNEFDELLKNMFRGTGFEPAPIHEYIFKLDSRITITPNFDKIYDNYAQSKSRNTIVLKHYYDDDVVKYLRGTDSVIIKNHGTIDTTNKIIFTQADYARARIENSDFYKIMEALILTHTFIFLGAGLNDPDIKLLFENYATTFHVSKNHYFVIPNNTYSDLELQVYKETMHLDFIKYDPADNHKELSEGLKELDAKVEDKKEDVKDKLWW</sequence>
<dbReference type="AlphaFoldDB" id="A0AA92WKB6"/>
<dbReference type="Proteomes" id="UP000285776">
    <property type="component" value="Unassembled WGS sequence"/>
</dbReference>
<accession>A0AA92WKB6</accession>
<dbReference type="Proteomes" id="UP000284562">
    <property type="component" value="Unassembled WGS sequence"/>
</dbReference>
<evidence type="ECO:0000313" key="1">
    <source>
        <dbReference type="EMBL" id="RGW76023.1"/>
    </source>
</evidence>
<dbReference type="EMBL" id="QSAV01000049">
    <property type="protein sequence ID" value="RGW76023.1"/>
    <property type="molecule type" value="Genomic_DNA"/>
</dbReference>
<proteinExistence type="predicted"/>